<dbReference type="KEGG" id="stri:C7M71_013675"/>
<proteinExistence type="predicted"/>
<dbReference type="SUPFAM" id="SSF46689">
    <property type="entry name" value="Homeodomain-like"/>
    <property type="match status" value="1"/>
</dbReference>
<dbReference type="Proteomes" id="UP000249340">
    <property type="component" value="Chromosome"/>
</dbReference>
<gene>
    <name evidence="7" type="ORF">C7M71_013675</name>
</gene>
<dbReference type="AlphaFoldDB" id="A0A345T5Y6"/>
<feature type="domain" description="HTH tetR-type" evidence="6">
    <location>
        <begin position="250"/>
        <end position="309"/>
    </location>
</feature>
<organism evidence="7 8">
    <name type="scientific">Peterkaempfera bronchialis</name>
    <dbReference type="NCBI Taxonomy" id="2126346"/>
    <lineage>
        <taxon>Bacteria</taxon>
        <taxon>Bacillati</taxon>
        <taxon>Actinomycetota</taxon>
        <taxon>Actinomycetes</taxon>
        <taxon>Kitasatosporales</taxon>
        <taxon>Streptomycetaceae</taxon>
        <taxon>Peterkaempfera</taxon>
    </lineage>
</organism>
<dbReference type="PRINTS" id="PR00455">
    <property type="entry name" value="HTHTETR"/>
</dbReference>
<protein>
    <submittedName>
        <fullName evidence="7">TetR/AcrR family transcriptional regulator</fullName>
    </submittedName>
</protein>
<dbReference type="PANTHER" id="PTHR30055:SF234">
    <property type="entry name" value="HTH-TYPE TRANSCRIPTIONAL REGULATOR BETI"/>
    <property type="match status" value="1"/>
</dbReference>
<feature type="DNA-binding region" description="H-T-H motif" evidence="4">
    <location>
        <begin position="272"/>
        <end position="291"/>
    </location>
</feature>
<keyword evidence="2 4" id="KW-0238">DNA-binding</keyword>
<dbReference type="InterPro" id="IPR050109">
    <property type="entry name" value="HTH-type_TetR-like_transc_reg"/>
</dbReference>
<evidence type="ECO:0000256" key="4">
    <source>
        <dbReference type="PROSITE-ProRule" id="PRU00335"/>
    </source>
</evidence>
<dbReference type="Pfam" id="PF00440">
    <property type="entry name" value="TetR_N"/>
    <property type="match status" value="1"/>
</dbReference>
<keyword evidence="8" id="KW-1185">Reference proteome</keyword>
<dbReference type="PROSITE" id="PS50977">
    <property type="entry name" value="HTH_TETR_2"/>
    <property type="match status" value="1"/>
</dbReference>
<keyword evidence="3" id="KW-0804">Transcription</keyword>
<dbReference type="PANTHER" id="PTHR30055">
    <property type="entry name" value="HTH-TYPE TRANSCRIPTIONAL REGULATOR RUTR"/>
    <property type="match status" value="1"/>
</dbReference>
<reference evidence="8" key="1">
    <citation type="submission" date="2018-07" db="EMBL/GenBank/DDBJ databases">
        <title>Streptacidiphilus bronchialis DSM 106435 chromosome.</title>
        <authorList>
            <person name="Batra D."/>
            <person name="Gulvik C.A."/>
        </authorList>
    </citation>
    <scope>NUCLEOTIDE SEQUENCE [LARGE SCALE GENOMIC DNA]</scope>
    <source>
        <strain evidence="8">DSM 106435</strain>
    </source>
</reference>
<dbReference type="InterPro" id="IPR001647">
    <property type="entry name" value="HTH_TetR"/>
</dbReference>
<evidence type="ECO:0000256" key="1">
    <source>
        <dbReference type="ARBA" id="ARBA00023015"/>
    </source>
</evidence>
<feature type="region of interest" description="Disordered" evidence="5">
    <location>
        <begin position="28"/>
        <end position="74"/>
    </location>
</feature>
<name>A0A345T5Y6_9ACTN</name>
<feature type="compositionally biased region" description="Gly residues" evidence="5">
    <location>
        <begin position="28"/>
        <end position="41"/>
    </location>
</feature>
<keyword evidence="1" id="KW-0805">Transcription regulation</keyword>
<evidence type="ECO:0000313" key="7">
    <source>
        <dbReference type="EMBL" id="AXI81391.1"/>
    </source>
</evidence>
<evidence type="ECO:0000256" key="3">
    <source>
        <dbReference type="ARBA" id="ARBA00023163"/>
    </source>
</evidence>
<sequence length="500" mass="49483">MTPCPGASCPQCVRDPWGGWCVGGRWGGGSERGDSVIGGGCPRRSGKGLPGGGGGTAESSPSPLSEPNRHQLSSGNWWIGGSAHRCRHGRSPSVQAWSPGRWGLPLSGRYSAAGPWTAVGRVGGEDAERADDGEAPVAPGGVRGCTVGAQCRAGPRGRAGYGSAGAGARASVHGDECGGECGGQAAGGGAGCAARRGAGCAWRGAGAAVDGRAVRRRGGGRWGVGALGAGGGEGVPDGRGPGGRLRVDARRNLESVLRAAREVFGELGYGAPMEEVARRAGVGVGTVYRRFPSKEVLVRRIAAEEVGWLTAQAQEALRGDSAPWEALAGCLSRAVATGAGRLLPPETFRCAEQLSRAGGSPSSGEVPAGAVGAAGTAGSAGAVSAEGGDGFALIAGVPVVRVPEQGPGHPAGGETAEEGPEAWGDADPTVLLRLLGALVERADAVGELRPGVTVADVVLVLTAAVPAQLGAGGGAADRPNGPGSPTDRLLRILLNGLRAG</sequence>
<evidence type="ECO:0000256" key="5">
    <source>
        <dbReference type="SAM" id="MobiDB-lite"/>
    </source>
</evidence>
<dbReference type="OrthoDB" id="3867658at2"/>
<evidence type="ECO:0000256" key="2">
    <source>
        <dbReference type="ARBA" id="ARBA00023125"/>
    </source>
</evidence>
<dbReference type="GO" id="GO:0003700">
    <property type="term" value="F:DNA-binding transcription factor activity"/>
    <property type="evidence" value="ECO:0007669"/>
    <property type="project" value="TreeGrafter"/>
</dbReference>
<accession>A0A345T5Y6</accession>
<evidence type="ECO:0000259" key="6">
    <source>
        <dbReference type="PROSITE" id="PS50977"/>
    </source>
</evidence>
<dbReference type="Gene3D" id="1.10.357.10">
    <property type="entry name" value="Tetracycline Repressor, domain 2"/>
    <property type="match status" value="2"/>
</dbReference>
<dbReference type="GO" id="GO:0000976">
    <property type="term" value="F:transcription cis-regulatory region binding"/>
    <property type="evidence" value="ECO:0007669"/>
    <property type="project" value="TreeGrafter"/>
</dbReference>
<dbReference type="SUPFAM" id="SSF48498">
    <property type="entry name" value="Tetracyclin repressor-like, C-terminal domain"/>
    <property type="match status" value="1"/>
</dbReference>
<dbReference type="InterPro" id="IPR036271">
    <property type="entry name" value="Tet_transcr_reg_TetR-rel_C_sf"/>
</dbReference>
<dbReference type="InterPro" id="IPR009057">
    <property type="entry name" value="Homeodomain-like_sf"/>
</dbReference>
<dbReference type="EMBL" id="CP031264">
    <property type="protein sequence ID" value="AXI81391.1"/>
    <property type="molecule type" value="Genomic_DNA"/>
</dbReference>
<evidence type="ECO:0000313" key="8">
    <source>
        <dbReference type="Proteomes" id="UP000249340"/>
    </source>
</evidence>